<organism evidence="2 3">
    <name type="scientific">Paucilactobacillus vaccinostercus DSM 20634</name>
    <dbReference type="NCBI Taxonomy" id="1423813"/>
    <lineage>
        <taxon>Bacteria</taxon>
        <taxon>Bacillati</taxon>
        <taxon>Bacillota</taxon>
        <taxon>Bacilli</taxon>
        <taxon>Lactobacillales</taxon>
        <taxon>Lactobacillaceae</taxon>
        <taxon>Paucilactobacillus</taxon>
    </lineage>
</organism>
<comment type="caution">
    <text evidence="2">The sequence shown here is derived from an EMBL/GenBank/DDBJ whole genome shotgun (WGS) entry which is preliminary data.</text>
</comment>
<feature type="transmembrane region" description="Helical" evidence="1">
    <location>
        <begin position="370"/>
        <end position="391"/>
    </location>
</feature>
<dbReference type="Proteomes" id="UP000051733">
    <property type="component" value="Unassembled WGS sequence"/>
</dbReference>
<dbReference type="PATRIC" id="fig|1423813.3.peg.1280"/>
<dbReference type="GO" id="GO:0005886">
    <property type="term" value="C:plasma membrane"/>
    <property type="evidence" value="ECO:0007669"/>
    <property type="project" value="TreeGrafter"/>
</dbReference>
<keyword evidence="1" id="KW-0812">Transmembrane</keyword>
<gene>
    <name evidence="2" type="ORF">FC26_GL001256</name>
</gene>
<feature type="transmembrane region" description="Helical" evidence="1">
    <location>
        <begin position="66"/>
        <end position="88"/>
    </location>
</feature>
<dbReference type="AlphaFoldDB" id="A0A0R2A486"/>
<evidence type="ECO:0000313" key="2">
    <source>
        <dbReference type="EMBL" id="KRM61815.1"/>
    </source>
</evidence>
<protein>
    <submittedName>
        <fullName evidence="2">Cellobiose PTS, EIIC</fullName>
    </submittedName>
</protein>
<feature type="transmembrane region" description="Helical" evidence="1">
    <location>
        <begin position="133"/>
        <end position="153"/>
    </location>
</feature>
<feature type="transmembrane region" description="Helical" evidence="1">
    <location>
        <begin position="320"/>
        <end position="339"/>
    </location>
</feature>
<sequence length="409" mass="44483">MTVNRWWLAHRTVQQLYAALRQLQTLLYGAAGLATVNLTIFAKHGFLNQIFSLSTTIPLLKLLAPFIAQLSFLLNLAVLLGFAGLFTARLVRPQFRVPACSSAIVALVLLRFTEPVMLDVDVLQLPRFLNLEGQVLPSFGGAIILGLITSWLFNRWGRYATALLLGEVGLVFGGTILWVLLVPDWSRGDLYGALWPILGRHAPLWIVVCVMVNCFLNLIGMTGTIGAGNYNGGSVAVHQNLSYALTTHHLTRVPWPINLHAIATTYANTGGPGMLLAAVLAVWLLTRHQAQSPARASKWPALFNVGAPLTLTLPIMLNPIMVVPFVTSSVVACLIPIGLTTVRWLPPSVYPVPATTPGFLRGFLATNGNLVALFVGCLTVVVAVAIYWPFVKLAVQQLEDKNEHDETMG</sequence>
<dbReference type="EMBL" id="AYYY01000020">
    <property type="protein sequence ID" value="KRM61815.1"/>
    <property type="molecule type" value="Genomic_DNA"/>
</dbReference>
<proteinExistence type="predicted"/>
<keyword evidence="3" id="KW-1185">Reference proteome</keyword>
<dbReference type="InterPro" id="IPR051088">
    <property type="entry name" value="PTS_Sugar-EIIC/EIIB"/>
</dbReference>
<reference evidence="2 3" key="1">
    <citation type="journal article" date="2015" name="Genome Announc.">
        <title>Expanding the biotechnology potential of lactobacilli through comparative genomics of 213 strains and associated genera.</title>
        <authorList>
            <person name="Sun Z."/>
            <person name="Harris H.M."/>
            <person name="McCann A."/>
            <person name="Guo C."/>
            <person name="Argimon S."/>
            <person name="Zhang W."/>
            <person name="Yang X."/>
            <person name="Jeffery I.B."/>
            <person name="Cooney J.C."/>
            <person name="Kagawa T.F."/>
            <person name="Liu W."/>
            <person name="Song Y."/>
            <person name="Salvetti E."/>
            <person name="Wrobel A."/>
            <person name="Rasinkangas P."/>
            <person name="Parkhill J."/>
            <person name="Rea M.C."/>
            <person name="O'Sullivan O."/>
            <person name="Ritari J."/>
            <person name="Douillard F.P."/>
            <person name="Paul Ross R."/>
            <person name="Yang R."/>
            <person name="Briner A.E."/>
            <person name="Felis G.E."/>
            <person name="de Vos W.M."/>
            <person name="Barrangou R."/>
            <person name="Klaenhammer T.R."/>
            <person name="Caufield P.W."/>
            <person name="Cui Y."/>
            <person name="Zhang H."/>
            <person name="O'Toole P.W."/>
        </authorList>
    </citation>
    <scope>NUCLEOTIDE SEQUENCE [LARGE SCALE GENOMIC DNA]</scope>
    <source>
        <strain evidence="2 3">DSM 20634</strain>
    </source>
</reference>
<dbReference type="STRING" id="1423813.FC26_GL001256"/>
<evidence type="ECO:0000313" key="3">
    <source>
        <dbReference type="Proteomes" id="UP000051733"/>
    </source>
</evidence>
<feature type="transmembrane region" description="Helical" evidence="1">
    <location>
        <begin position="160"/>
        <end position="182"/>
    </location>
</feature>
<feature type="transmembrane region" description="Helical" evidence="1">
    <location>
        <begin position="95"/>
        <end position="113"/>
    </location>
</feature>
<feature type="transmembrane region" description="Helical" evidence="1">
    <location>
        <begin position="202"/>
        <end position="220"/>
    </location>
</feature>
<keyword evidence="1" id="KW-0472">Membrane</keyword>
<dbReference type="PANTHER" id="PTHR33989">
    <property type="match status" value="1"/>
</dbReference>
<name>A0A0R2A486_9LACO</name>
<feature type="transmembrane region" description="Helical" evidence="1">
    <location>
        <begin position="26"/>
        <end position="46"/>
    </location>
</feature>
<accession>A0A0R2A486</accession>
<dbReference type="PANTHER" id="PTHR33989:SF4">
    <property type="entry name" value="PTS SYSTEM N,N'-DIACETYLCHITOBIOSE-SPECIFIC EIIC COMPONENT"/>
    <property type="match status" value="1"/>
</dbReference>
<keyword evidence="1" id="KW-1133">Transmembrane helix</keyword>
<dbReference type="GO" id="GO:1902815">
    <property type="term" value="P:N,N'-diacetylchitobiose import"/>
    <property type="evidence" value="ECO:0007669"/>
    <property type="project" value="TreeGrafter"/>
</dbReference>
<evidence type="ECO:0000256" key="1">
    <source>
        <dbReference type="SAM" id="Phobius"/>
    </source>
</evidence>